<proteinExistence type="predicted"/>
<gene>
    <name evidence="2" type="ORF">K3F53_10175</name>
</gene>
<dbReference type="GeneID" id="97141735"/>
<dbReference type="EMBL" id="CP080764">
    <property type="protein sequence ID" value="QYY41318.1"/>
    <property type="molecule type" value="Genomic_DNA"/>
</dbReference>
<keyword evidence="1" id="KW-0472">Membrane</keyword>
<keyword evidence="1" id="KW-0812">Transmembrane</keyword>
<accession>A0ABX8Y6L4</accession>
<evidence type="ECO:0000256" key="1">
    <source>
        <dbReference type="SAM" id="Phobius"/>
    </source>
</evidence>
<feature type="transmembrane region" description="Helical" evidence="1">
    <location>
        <begin position="80"/>
        <end position="106"/>
    </location>
</feature>
<reference evidence="2 3" key="1">
    <citation type="submission" date="2021-08" db="EMBL/GenBank/DDBJ databases">
        <title>Complete genome sequence of the strain Aneurinibacillus thermoaerophilus CCM 8960.</title>
        <authorList>
            <person name="Musilova J."/>
            <person name="Kourilova X."/>
            <person name="Pernicova I."/>
            <person name="Bezdicek M."/>
            <person name="Lengerova M."/>
            <person name="Obruca S."/>
            <person name="Sedlar K."/>
        </authorList>
    </citation>
    <scope>NUCLEOTIDE SEQUENCE [LARGE SCALE GENOMIC DNA]</scope>
    <source>
        <strain evidence="2 3">CCM 8960</strain>
    </source>
</reference>
<keyword evidence="1" id="KW-1133">Transmembrane helix</keyword>
<dbReference type="Pfam" id="PF05437">
    <property type="entry name" value="AzlD"/>
    <property type="match status" value="1"/>
</dbReference>
<evidence type="ECO:0000313" key="3">
    <source>
        <dbReference type="Proteomes" id="UP000826616"/>
    </source>
</evidence>
<dbReference type="InterPro" id="IPR008407">
    <property type="entry name" value="Brnchd-chn_aa_trnsp_AzlD"/>
</dbReference>
<name>A0ABX8Y6L4_ANETH</name>
<protein>
    <submittedName>
        <fullName evidence="2">AzlD domain-containing protein</fullName>
    </submittedName>
</protein>
<dbReference type="RefSeq" id="WP_057898704.1">
    <property type="nucleotide sequence ID" value="NZ_CP080764.1"/>
</dbReference>
<evidence type="ECO:0000313" key="2">
    <source>
        <dbReference type="EMBL" id="QYY41318.1"/>
    </source>
</evidence>
<sequence length="110" mass="12241">MEVRWSFLWMLLGASLVTFIPRVLPLVVLSRIRLPDWVLRWLNHIPIAVMSALLAQELLISNGSFSPSPTGLIAALPAFAVAYFTRSLLATVMTGIVVMALLRYILSFTL</sequence>
<dbReference type="Proteomes" id="UP000826616">
    <property type="component" value="Chromosome"/>
</dbReference>
<keyword evidence="3" id="KW-1185">Reference proteome</keyword>
<feature type="transmembrane region" description="Helical" evidence="1">
    <location>
        <begin position="6"/>
        <end position="29"/>
    </location>
</feature>
<organism evidence="2 3">
    <name type="scientific">Aneurinibacillus thermoaerophilus</name>
    <dbReference type="NCBI Taxonomy" id="143495"/>
    <lineage>
        <taxon>Bacteria</taxon>
        <taxon>Bacillati</taxon>
        <taxon>Bacillota</taxon>
        <taxon>Bacilli</taxon>
        <taxon>Bacillales</taxon>
        <taxon>Paenibacillaceae</taxon>
        <taxon>Aneurinibacillus group</taxon>
        <taxon>Aneurinibacillus</taxon>
    </lineage>
</organism>